<accession>A0A382A2Y8</accession>
<protein>
    <submittedName>
        <fullName evidence="1">Uncharacterized protein</fullName>
    </submittedName>
</protein>
<reference evidence="1" key="1">
    <citation type="submission" date="2018-05" db="EMBL/GenBank/DDBJ databases">
        <authorList>
            <person name="Lanie J.A."/>
            <person name="Ng W.-L."/>
            <person name="Kazmierczak K.M."/>
            <person name="Andrzejewski T.M."/>
            <person name="Davidsen T.M."/>
            <person name="Wayne K.J."/>
            <person name="Tettelin H."/>
            <person name="Glass J.I."/>
            <person name="Rusch D."/>
            <person name="Podicherti R."/>
            <person name="Tsui H.-C.T."/>
            <person name="Winkler M.E."/>
        </authorList>
    </citation>
    <scope>NUCLEOTIDE SEQUENCE</scope>
</reference>
<name>A0A382A2Y8_9ZZZZ</name>
<evidence type="ECO:0000313" key="1">
    <source>
        <dbReference type="EMBL" id="SVA95905.1"/>
    </source>
</evidence>
<dbReference type="AlphaFoldDB" id="A0A382A2Y8"/>
<gene>
    <name evidence="1" type="ORF">METZ01_LOCUS148759</name>
</gene>
<proteinExistence type="predicted"/>
<organism evidence="1">
    <name type="scientific">marine metagenome</name>
    <dbReference type="NCBI Taxonomy" id="408172"/>
    <lineage>
        <taxon>unclassified sequences</taxon>
        <taxon>metagenomes</taxon>
        <taxon>ecological metagenomes</taxon>
    </lineage>
</organism>
<sequence>MIRLIATLMLVFVFNAQVGAEENRHNVLIVLM</sequence>
<dbReference type="EMBL" id="UINC01023709">
    <property type="protein sequence ID" value="SVA95905.1"/>
    <property type="molecule type" value="Genomic_DNA"/>
</dbReference>